<dbReference type="Proteomes" id="UP000823405">
    <property type="component" value="Unassembled WGS sequence"/>
</dbReference>
<reference evidence="2" key="1">
    <citation type="journal article" date="2020" name="Fungal Divers.">
        <title>Resolving the Mortierellaceae phylogeny through synthesis of multi-gene phylogenetics and phylogenomics.</title>
        <authorList>
            <person name="Vandepol N."/>
            <person name="Liber J."/>
            <person name="Desiro A."/>
            <person name="Na H."/>
            <person name="Kennedy M."/>
            <person name="Barry K."/>
            <person name="Grigoriev I.V."/>
            <person name="Miller A.N."/>
            <person name="O'Donnell K."/>
            <person name="Stajich J.E."/>
            <person name="Bonito G."/>
        </authorList>
    </citation>
    <scope>NUCLEOTIDE SEQUENCE</scope>
    <source>
        <strain evidence="2">NVP60</strain>
    </source>
</reference>
<dbReference type="EMBL" id="JAAAIN010002728">
    <property type="protein sequence ID" value="KAG0290592.1"/>
    <property type="molecule type" value="Genomic_DNA"/>
</dbReference>
<feature type="region of interest" description="Disordered" evidence="1">
    <location>
        <begin position="1"/>
        <end position="44"/>
    </location>
</feature>
<accession>A0A9P6QUH6</accession>
<gene>
    <name evidence="2" type="ORF">BGZ97_006136</name>
</gene>
<organism evidence="2 3">
    <name type="scientific">Linnemannia gamsii</name>
    <dbReference type="NCBI Taxonomy" id="64522"/>
    <lineage>
        <taxon>Eukaryota</taxon>
        <taxon>Fungi</taxon>
        <taxon>Fungi incertae sedis</taxon>
        <taxon>Mucoromycota</taxon>
        <taxon>Mortierellomycotina</taxon>
        <taxon>Mortierellomycetes</taxon>
        <taxon>Mortierellales</taxon>
        <taxon>Mortierellaceae</taxon>
        <taxon>Linnemannia</taxon>
    </lineage>
</organism>
<dbReference type="AlphaFoldDB" id="A0A9P6QUH6"/>
<evidence type="ECO:0000313" key="2">
    <source>
        <dbReference type="EMBL" id="KAG0290592.1"/>
    </source>
</evidence>
<proteinExistence type="predicted"/>
<feature type="compositionally biased region" description="Pro residues" evidence="1">
    <location>
        <begin position="11"/>
        <end position="21"/>
    </location>
</feature>
<protein>
    <submittedName>
        <fullName evidence="2">Uncharacterized protein</fullName>
    </submittedName>
</protein>
<evidence type="ECO:0000313" key="3">
    <source>
        <dbReference type="Proteomes" id="UP000823405"/>
    </source>
</evidence>
<comment type="caution">
    <text evidence="2">The sequence shown here is derived from an EMBL/GenBank/DDBJ whole genome shotgun (WGS) entry which is preliminary data.</text>
</comment>
<sequence>MSMLLVNGQEPLPPEPAPTIPPALNRRQKPPPPEPLPTIPPTLNRRQDPVPLELVLNDLSNVTSSSLVGAAAVGGRFCGNEYAVAEAFIAAPNALQLPIVSLVRHAVVQAVIVAQNAHQLPIVSLVKHVVEVVVVHVGHDVAAVGAGGSELGKTCFGHGFVFVDRAVAAVGTIGLYVLITDEQQWKSAGLSRIF</sequence>
<keyword evidence="3" id="KW-1185">Reference proteome</keyword>
<feature type="compositionally biased region" description="Pro residues" evidence="1">
    <location>
        <begin position="30"/>
        <end position="40"/>
    </location>
</feature>
<name>A0A9P6QUH6_9FUNG</name>
<evidence type="ECO:0000256" key="1">
    <source>
        <dbReference type="SAM" id="MobiDB-lite"/>
    </source>
</evidence>